<dbReference type="RefSeq" id="WP_066044975.1">
    <property type="nucleotide sequence ID" value="NZ_AP013042.1"/>
</dbReference>
<gene>
    <name evidence="2" type="primary">ftsB</name>
    <name evidence="2" type="ORF">BSEPE_1108</name>
</gene>
<evidence type="ECO:0000313" key="2">
    <source>
        <dbReference type="EMBL" id="BAS68096.1"/>
    </source>
</evidence>
<dbReference type="AlphaFoldDB" id="A0A0P0USH3"/>
<keyword evidence="2" id="KW-0131">Cell cycle</keyword>
<reference evidence="2 3" key="2">
    <citation type="journal article" date="2016" name="ISME J.">
        <title>Heterogeneous composition of key metabolic gene clusters in a vent mussel symbiont population.</title>
        <authorList>
            <person name="Ikuta T."/>
            <person name="Takaki Y."/>
            <person name="Nagai Y."/>
            <person name="Shimamura S."/>
            <person name="Tsuda M."/>
            <person name="Kawagucci S."/>
            <person name="Aoki Y."/>
            <person name="Inoue K."/>
            <person name="Teruya M."/>
            <person name="Satou K."/>
            <person name="Teruya K."/>
            <person name="Shimoji M."/>
            <person name="Tamotsu H."/>
            <person name="Hirano T."/>
            <person name="Maruyama T."/>
            <person name="Yoshida T."/>
        </authorList>
    </citation>
    <scope>NUCLEOTIDE SEQUENCE [LARGE SCALE GENOMIC DNA]</scope>
    <source>
        <strain evidence="2 3">Myojin Knoll</strain>
    </source>
</reference>
<evidence type="ECO:0000313" key="3">
    <source>
        <dbReference type="Proteomes" id="UP000067399"/>
    </source>
</evidence>
<keyword evidence="1" id="KW-1133">Transmembrane helix</keyword>
<keyword evidence="3" id="KW-1185">Reference proteome</keyword>
<dbReference type="KEGG" id="ebh:BSEPE_1108"/>
<dbReference type="EMBL" id="AP013042">
    <property type="protein sequence ID" value="BAS68096.1"/>
    <property type="molecule type" value="Genomic_DNA"/>
</dbReference>
<keyword evidence="1" id="KW-0472">Membrane</keyword>
<dbReference type="STRING" id="1303921.BSEPE_1108"/>
<proteinExistence type="predicted"/>
<feature type="transmembrane region" description="Helical" evidence="1">
    <location>
        <begin position="12"/>
        <end position="31"/>
    </location>
</feature>
<sequence>MSYLLKNFSHYFVTFALIIVLITLIRQNLFINNFPFSLYERQAIIDKNIQHNNRIKQQNKAITLKLQALYATDGEILESQSRYRFGFIKKNERYYRVNE</sequence>
<dbReference type="OrthoDB" id="9809791at2"/>
<reference evidence="2 3" key="1">
    <citation type="journal article" date="2000" name="Mar. Ecol. Prog. Ser.">
        <title>Phylogenetic characterization of endosymbionts in three hydrothermal vent mussels: influence on host distributions.</title>
        <authorList>
            <person name="Fujiwara Y."/>
            <person name="Takai K."/>
            <person name="Uematsu K."/>
            <person name="Tsuchida S."/>
            <person name="Hunt J.C."/>
            <person name="Hashimoto J."/>
        </authorList>
    </citation>
    <scope>NUCLEOTIDE SEQUENCE [LARGE SCALE GENOMIC DNA]</scope>
    <source>
        <strain evidence="2 3">Myojin Knoll</strain>
    </source>
</reference>
<keyword evidence="2" id="KW-0132">Cell division</keyword>
<name>A0A0P0USH3_9GAMM</name>
<organism evidence="2 3">
    <name type="scientific">endosymbiont of Bathymodiolus septemdierum str. Myojin knoll</name>
    <dbReference type="NCBI Taxonomy" id="1303921"/>
    <lineage>
        <taxon>Bacteria</taxon>
        <taxon>Pseudomonadati</taxon>
        <taxon>Pseudomonadota</taxon>
        <taxon>Gammaproteobacteria</taxon>
        <taxon>sulfur-oxidizing symbionts</taxon>
    </lineage>
</organism>
<dbReference type="GO" id="GO:0051301">
    <property type="term" value="P:cell division"/>
    <property type="evidence" value="ECO:0007669"/>
    <property type="project" value="UniProtKB-KW"/>
</dbReference>
<evidence type="ECO:0000256" key="1">
    <source>
        <dbReference type="SAM" id="Phobius"/>
    </source>
</evidence>
<dbReference type="Proteomes" id="UP000067399">
    <property type="component" value="Chromosome"/>
</dbReference>
<keyword evidence="1" id="KW-0812">Transmembrane</keyword>
<protein>
    <submittedName>
        <fullName evidence="2">Cell division protein FtsB</fullName>
    </submittedName>
</protein>
<accession>A0A0P0USH3</accession>